<protein>
    <submittedName>
        <fullName evidence="1">GrpB-like predicted nucleotidyltransferase (UPF0157 family)</fullName>
    </submittedName>
</protein>
<keyword evidence="2" id="KW-1185">Reference proteome</keyword>
<dbReference type="PANTHER" id="PTHR34822">
    <property type="entry name" value="GRPB DOMAIN PROTEIN (AFU_ORTHOLOGUE AFUA_1G01530)"/>
    <property type="match status" value="1"/>
</dbReference>
<dbReference type="EMBL" id="JAUSTZ010000011">
    <property type="protein sequence ID" value="MDQ0227805.1"/>
    <property type="molecule type" value="Genomic_DNA"/>
</dbReference>
<dbReference type="Proteomes" id="UP001232245">
    <property type="component" value="Unassembled WGS sequence"/>
</dbReference>
<dbReference type="InterPro" id="IPR007344">
    <property type="entry name" value="GrpB/CoaE"/>
</dbReference>
<sequence>MNDKSNVKPRSDKELQKVTVGEMKPHNAPITLKDYAPHWPVLFEREAKRIRSILGKKALQVEHVGSTSVPGLCAKPIIDMLLIVTDSGDEASYVPDLEEAGYTLRIREPEWFEHRLFKGPDTDINLHVFSKDVSEVDTMLRFRNWLRTNESDRDNYANTKRNLAQREWKHVQHYVDAKSTIVQEIMERANAAE</sequence>
<organism evidence="1 2">
    <name type="scientific">Metabacillus niabensis</name>
    <dbReference type="NCBI Taxonomy" id="324854"/>
    <lineage>
        <taxon>Bacteria</taxon>
        <taxon>Bacillati</taxon>
        <taxon>Bacillota</taxon>
        <taxon>Bacilli</taxon>
        <taxon>Bacillales</taxon>
        <taxon>Bacillaceae</taxon>
        <taxon>Metabacillus</taxon>
    </lineage>
</organism>
<dbReference type="InterPro" id="IPR043519">
    <property type="entry name" value="NT_sf"/>
</dbReference>
<reference evidence="1 2" key="1">
    <citation type="submission" date="2023-07" db="EMBL/GenBank/DDBJ databases">
        <title>Genomic Encyclopedia of Type Strains, Phase IV (KMG-IV): sequencing the most valuable type-strain genomes for metagenomic binning, comparative biology and taxonomic classification.</title>
        <authorList>
            <person name="Goeker M."/>
        </authorList>
    </citation>
    <scope>NUCLEOTIDE SEQUENCE [LARGE SCALE GENOMIC DNA]</scope>
    <source>
        <strain evidence="1 2">DSM 17723</strain>
    </source>
</reference>
<dbReference type="Pfam" id="PF04229">
    <property type="entry name" value="GrpB"/>
    <property type="match status" value="1"/>
</dbReference>
<dbReference type="SUPFAM" id="SSF81301">
    <property type="entry name" value="Nucleotidyltransferase"/>
    <property type="match status" value="1"/>
</dbReference>
<proteinExistence type="predicted"/>
<accession>A0ABT9Z731</accession>
<evidence type="ECO:0000313" key="1">
    <source>
        <dbReference type="EMBL" id="MDQ0227805.1"/>
    </source>
</evidence>
<dbReference type="PANTHER" id="PTHR34822:SF1">
    <property type="entry name" value="GRPB FAMILY PROTEIN"/>
    <property type="match status" value="1"/>
</dbReference>
<dbReference type="RefSeq" id="WP_174879827.1">
    <property type="nucleotide sequence ID" value="NZ_CADEPK010000070.1"/>
</dbReference>
<comment type="caution">
    <text evidence="1">The sequence shown here is derived from an EMBL/GenBank/DDBJ whole genome shotgun (WGS) entry which is preliminary data.</text>
</comment>
<dbReference type="Gene3D" id="3.30.460.10">
    <property type="entry name" value="Beta Polymerase, domain 2"/>
    <property type="match status" value="1"/>
</dbReference>
<name>A0ABT9Z731_9BACI</name>
<evidence type="ECO:0000313" key="2">
    <source>
        <dbReference type="Proteomes" id="UP001232245"/>
    </source>
</evidence>
<gene>
    <name evidence="1" type="ORF">J2S02_004152</name>
</gene>